<evidence type="ECO:0000256" key="6">
    <source>
        <dbReference type="ARBA" id="ARBA00031455"/>
    </source>
</evidence>
<comment type="catalytic activity">
    <reaction evidence="9">
        <text>alpha-D-glucose 1-phosphate + UTP + H(+) = UDP-alpha-D-glucose + diphosphate</text>
        <dbReference type="Rhea" id="RHEA:19889"/>
        <dbReference type="ChEBI" id="CHEBI:15378"/>
        <dbReference type="ChEBI" id="CHEBI:33019"/>
        <dbReference type="ChEBI" id="CHEBI:46398"/>
        <dbReference type="ChEBI" id="CHEBI:58601"/>
        <dbReference type="ChEBI" id="CHEBI:58885"/>
        <dbReference type="EC" id="2.7.7.9"/>
    </reaction>
</comment>
<proteinExistence type="inferred from homology"/>
<keyword evidence="4 11" id="KW-0808">Transferase</keyword>
<dbReference type="InterPro" id="IPR005771">
    <property type="entry name" value="GalU_uridylyltTrfase_bac/arc"/>
</dbReference>
<name>A0A3P3XI83_9SPIR</name>
<comment type="similarity">
    <text evidence="1">Belongs to the UDPGP type 2 family.</text>
</comment>
<dbReference type="Gene3D" id="3.90.550.10">
    <property type="entry name" value="Spore Coat Polysaccharide Biosynthesis Protein SpsA, Chain A"/>
    <property type="match status" value="1"/>
</dbReference>
<feature type="domain" description="Nucleotidyl transferase" evidence="10">
    <location>
        <begin position="93"/>
        <end position="348"/>
    </location>
</feature>
<dbReference type="AlphaFoldDB" id="A0A3P3XI83"/>
<gene>
    <name evidence="11" type="ORF">SPIROBIBN47_250051</name>
</gene>
<keyword evidence="5 11" id="KW-0548">Nucleotidyltransferase</keyword>
<evidence type="ECO:0000256" key="9">
    <source>
        <dbReference type="ARBA" id="ARBA00048128"/>
    </source>
</evidence>
<dbReference type="SUPFAM" id="SSF53448">
    <property type="entry name" value="Nucleotide-diphospho-sugar transferases"/>
    <property type="match status" value="1"/>
</dbReference>
<evidence type="ECO:0000256" key="4">
    <source>
        <dbReference type="ARBA" id="ARBA00022679"/>
    </source>
</evidence>
<dbReference type="Pfam" id="PF00483">
    <property type="entry name" value="NTP_transferase"/>
    <property type="match status" value="1"/>
</dbReference>
<protein>
    <recommendedName>
        <fullName evidence="3">UTP--glucose-1-phosphate uridylyltransferase</fullName>
        <ecNumber evidence="2">2.7.7.9</ecNumber>
    </recommendedName>
    <alternativeName>
        <fullName evidence="6">Alpha-D-glucosyl-1-phosphate uridylyltransferase</fullName>
    </alternativeName>
    <alternativeName>
        <fullName evidence="7">UDP-glucose pyrophosphorylase</fullName>
    </alternativeName>
    <alternativeName>
        <fullName evidence="8">Uridine diphosphoglucose pyrophosphorylase</fullName>
    </alternativeName>
</protein>
<evidence type="ECO:0000256" key="7">
    <source>
        <dbReference type="ARBA" id="ARBA00031959"/>
    </source>
</evidence>
<dbReference type="PANTHER" id="PTHR43197:SF1">
    <property type="entry name" value="UTP--GLUCOSE-1-PHOSPHATE URIDYLYLTRANSFERASE"/>
    <property type="match status" value="1"/>
</dbReference>
<dbReference type="EMBL" id="FWDM01000018">
    <property type="protein sequence ID" value="SLM12460.1"/>
    <property type="molecule type" value="Genomic_DNA"/>
</dbReference>
<evidence type="ECO:0000256" key="2">
    <source>
        <dbReference type="ARBA" id="ARBA00012415"/>
    </source>
</evidence>
<dbReference type="PANTHER" id="PTHR43197">
    <property type="entry name" value="UTP--GLUCOSE-1-PHOSPHATE URIDYLYLTRANSFERASE"/>
    <property type="match status" value="1"/>
</dbReference>
<dbReference type="InterPro" id="IPR029044">
    <property type="entry name" value="Nucleotide-diphossugar_trans"/>
</dbReference>
<dbReference type="GO" id="GO:0003983">
    <property type="term" value="F:UTP:glucose-1-phosphate uridylyltransferase activity"/>
    <property type="evidence" value="ECO:0007669"/>
    <property type="project" value="UniProtKB-EC"/>
</dbReference>
<evidence type="ECO:0000256" key="3">
    <source>
        <dbReference type="ARBA" id="ARBA00019048"/>
    </source>
</evidence>
<evidence type="ECO:0000256" key="8">
    <source>
        <dbReference type="ARBA" id="ARBA00032341"/>
    </source>
</evidence>
<evidence type="ECO:0000259" key="10">
    <source>
        <dbReference type="Pfam" id="PF00483"/>
    </source>
</evidence>
<dbReference type="EC" id="2.7.7.9" evidence="2"/>
<organism evidence="11">
    <name type="scientific">uncultured spirochete</name>
    <dbReference type="NCBI Taxonomy" id="156406"/>
    <lineage>
        <taxon>Bacteria</taxon>
        <taxon>Pseudomonadati</taxon>
        <taxon>Spirochaetota</taxon>
        <taxon>Spirochaetia</taxon>
        <taxon>Spirochaetales</taxon>
        <taxon>environmental samples</taxon>
    </lineage>
</organism>
<evidence type="ECO:0000313" key="11">
    <source>
        <dbReference type="EMBL" id="SLM12460.1"/>
    </source>
</evidence>
<evidence type="ECO:0000256" key="5">
    <source>
        <dbReference type="ARBA" id="ARBA00022695"/>
    </source>
</evidence>
<sequence>MGRIIKALRYTASGFWVKVRGWIEGQSAAAGAASGAARPGLVRLGIARNVRIAGARPGFRFFSTKLHETPPQVHSGRPELQRAAPPVTIIAMKGIIVAAGYGTRFLPVTKTIPKEMLPIGVTPSIAYIAKEFVDSGITDIIVISSRRKKALEDYFDREIELEELFMREGREDRLEKIRPFPARISFVRQAEMKGTGHALMQVSHLLGGEPCIVAYPDDIVIGTVPLARQLMSVYEQTGKCVLATIYEPGDVSRYGVIDPAPDGVSVRGFVEKPAAGSEPSHEVSIGRFLYTPEFFGWLAQGWEHHGSGEYYHVYALNKMIEKGKVAYARVDGTRLDTGELGGFFEAQLYNAMQEPALKLVLARFVAEHGAELGLGGSRPDRK</sequence>
<accession>A0A3P3XI83</accession>
<dbReference type="InterPro" id="IPR005835">
    <property type="entry name" value="NTP_transferase_dom"/>
</dbReference>
<reference evidence="11" key="1">
    <citation type="submission" date="2017-02" db="EMBL/GenBank/DDBJ databases">
        <authorList>
            <person name="Regsiter A."/>
            <person name="William W."/>
        </authorList>
    </citation>
    <scope>NUCLEOTIDE SEQUENCE</scope>
    <source>
        <strain evidence="11">Bib</strain>
    </source>
</reference>
<evidence type="ECO:0000256" key="1">
    <source>
        <dbReference type="ARBA" id="ARBA00006890"/>
    </source>
</evidence>
<dbReference type="GO" id="GO:0006011">
    <property type="term" value="P:UDP-alpha-D-glucose metabolic process"/>
    <property type="evidence" value="ECO:0007669"/>
    <property type="project" value="InterPro"/>
</dbReference>